<gene>
    <name evidence="1" type="ORF">C7999DRAFT_40599</name>
</gene>
<sequence length="437" mass="50681">MAPYMSVEHAHRSYGPVDREALHSRLSKSERGLLRMGLVKSEQWRRLPAEGLYQIVISEVLDNGKTYPLDRSGGRAFSVTSVLDLGLRMMESERGRTALENLANKAICVWRERPVPGPVVEPWYIDVPAAVDNFLRCVRYRFPIVKLDDRNGFCHEEENKTMPYSWIDEYTTLEQFDFNPKAAAVLHLNWQVSDLTCHGSSSYKKDADTKPQLMEKLYWTRLKADIAHRQWRDDEQLAETVRFHRLQFHLAAMVTHHLCHLFVNFLRETEELVHHVTDADLYRLVRRYDPGAEFEIEFFGGRPKLFIDQRGPREETYPGQSYVIKRGMGGSRMAALVAQYKIESYLKGDFSVPLLTEIQAEVFPMERYQDVLRRHGGSKHETCQWNEGQTGTRRVAEVGSYDQQAFSVPWDIQGVEYQMMKKACFDPSIRVVDPRGI</sequence>
<dbReference type="Proteomes" id="UP001303647">
    <property type="component" value="Unassembled WGS sequence"/>
</dbReference>
<comment type="caution">
    <text evidence="1">The sequence shown here is derived from an EMBL/GenBank/DDBJ whole genome shotgun (WGS) entry which is preliminary data.</text>
</comment>
<keyword evidence="2" id="KW-1185">Reference proteome</keyword>
<organism evidence="1 2">
    <name type="scientific">Corynascus novoguineensis</name>
    <dbReference type="NCBI Taxonomy" id="1126955"/>
    <lineage>
        <taxon>Eukaryota</taxon>
        <taxon>Fungi</taxon>
        <taxon>Dikarya</taxon>
        <taxon>Ascomycota</taxon>
        <taxon>Pezizomycotina</taxon>
        <taxon>Sordariomycetes</taxon>
        <taxon>Sordariomycetidae</taxon>
        <taxon>Sordariales</taxon>
        <taxon>Chaetomiaceae</taxon>
        <taxon>Corynascus</taxon>
    </lineage>
</organism>
<dbReference type="AlphaFoldDB" id="A0AAN7HJP0"/>
<dbReference type="EMBL" id="MU857641">
    <property type="protein sequence ID" value="KAK4248192.1"/>
    <property type="molecule type" value="Genomic_DNA"/>
</dbReference>
<evidence type="ECO:0000313" key="1">
    <source>
        <dbReference type="EMBL" id="KAK4248192.1"/>
    </source>
</evidence>
<proteinExistence type="predicted"/>
<evidence type="ECO:0000313" key="2">
    <source>
        <dbReference type="Proteomes" id="UP001303647"/>
    </source>
</evidence>
<name>A0AAN7HJP0_9PEZI</name>
<accession>A0AAN7HJP0</accession>
<reference evidence="1" key="1">
    <citation type="journal article" date="2023" name="Mol. Phylogenet. Evol.">
        <title>Genome-scale phylogeny and comparative genomics of the fungal order Sordariales.</title>
        <authorList>
            <person name="Hensen N."/>
            <person name="Bonometti L."/>
            <person name="Westerberg I."/>
            <person name="Brannstrom I.O."/>
            <person name="Guillou S."/>
            <person name="Cros-Aarteil S."/>
            <person name="Calhoun S."/>
            <person name="Haridas S."/>
            <person name="Kuo A."/>
            <person name="Mondo S."/>
            <person name="Pangilinan J."/>
            <person name="Riley R."/>
            <person name="LaButti K."/>
            <person name="Andreopoulos B."/>
            <person name="Lipzen A."/>
            <person name="Chen C."/>
            <person name="Yan M."/>
            <person name="Daum C."/>
            <person name="Ng V."/>
            <person name="Clum A."/>
            <person name="Steindorff A."/>
            <person name="Ohm R.A."/>
            <person name="Martin F."/>
            <person name="Silar P."/>
            <person name="Natvig D.O."/>
            <person name="Lalanne C."/>
            <person name="Gautier V."/>
            <person name="Ament-Velasquez S.L."/>
            <person name="Kruys A."/>
            <person name="Hutchinson M.I."/>
            <person name="Powell A.J."/>
            <person name="Barry K."/>
            <person name="Miller A.N."/>
            <person name="Grigoriev I.V."/>
            <person name="Debuchy R."/>
            <person name="Gladieux P."/>
            <person name="Hiltunen Thoren M."/>
            <person name="Johannesson H."/>
        </authorList>
    </citation>
    <scope>NUCLEOTIDE SEQUENCE</scope>
    <source>
        <strain evidence="1">CBS 359.72</strain>
    </source>
</reference>
<protein>
    <submittedName>
        <fullName evidence="1">Uncharacterized protein</fullName>
    </submittedName>
</protein>
<reference evidence="1" key="2">
    <citation type="submission" date="2023-05" db="EMBL/GenBank/DDBJ databases">
        <authorList>
            <consortium name="Lawrence Berkeley National Laboratory"/>
            <person name="Steindorff A."/>
            <person name="Hensen N."/>
            <person name="Bonometti L."/>
            <person name="Westerberg I."/>
            <person name="Brannstrom I.O."/>
            <person name="Guillou S."/>
            <person name="Cros-Aarteil S."/>
            <person name="Calhoun S."/>
            <person name="Haridas S."/>
            <person name="Kuo A."/>
            <person name="Mondo S."/>
            <person name="Pangilinan J."/>
            <person name="Riley R."/>
            <person name="Labutti K."/>
            <person name="Andreopoulos B."/>
            <person name="Lipzen A."/>
            <person name="Chen C."/>
            <person name="Yanf M."/>
            <person name="Daum C."/>
            <person name="Ng V."/>
            <person name="Clum A."/>
            <person name="Ohm R."/>
            <person name="Martin F."/>
            <person name="Silar P."/>
            <person name="Natvig D."/>
            <person name="Lalanne C."/>
            <person name="Gautier V."/>
            <person name="Ament-Velasquez S.L."/>
            <person name="Kruys A."/>
            <person name="Hutchinson M.I."/>
            <person name="Powell A.J."/>
            <person name="Barry K."/>
            <person name="Miller A.N."/>
            <person name="Grigoriev I.V."/>
            <person name="Debuchy R."/>
            <person name="Gladieux P."/>
            <person name="Thoren M.H."/>
            <person name="Johannesson H."/>
        </authorList>
    </citation>
    <scope>NUCLEOTIDE SEQUENCE</scope>
    <source>
        <strain evidence="1">CBS 359.72</strain>
    </source>
</reference>